<proteinExistence type="predicted"/>
<name>A0ABQ3W0W5_9LACO</name>
<sequence length="72" mass="8564">MKSTGGNSSQPFYLTKRELEVSRKYQNQYVLVRLFDLNRKDWPYIKYYKLVGALDSSTRVNLTPTFFQVSLY</sequence>
<dbReference type="EMBL" id="BNJR01000012">
    <property type="protein sequence ID" value="GHP13916.1"/>
    <property type="molecule type" value="Genomic_DNA"/>
</dbReference>
<keyword evidence="3" id="KW-1185">Reference proteome</keyword>
<protein>
    <recommendedName>
        <fullName evidence="1">Protein NO VEIN C-terminal domain-containing protein</fullName>
    </recommendedName>
</protein>
<dbReference type="Proteomes" id="UP000604765">
    <property type="component" value="Unassembled WGS sequence"/>
</dbReference>
<feature type="domain" description="Protein NO VEIN C-terminal" evidence="1">
    <location>
        <begin position="2"/>
        <end position="41"/>
    </location>
</feature>
<evidence type="ECO:0000313" key="3">
    <source>
        <dbReference type="Proteomes" id="UP000604765"/>
    </source>
</evidence>
<evidence type="ECO:0000313" key="2">
    <source>
        <dbReference type="EMBL" id="GHP13916.1"/>
    </source>
</evidence>
<evidence type="ECO:0000259" key="1">
    <source>
        <dbReference type="Pfam" id="PF13020"/>
    </source>
</evidence>
<dbReference type="Pfam" id="PF13020">
    <property type="entry name" value="NOV_C"/>
    <property type="match status" value="1"/>
</dbReference>
<reference evidence="2 3" key="1">
    <citation type="journal article" date="2021" name="Int. J. Syst. Evol. Microbiol.">
        <title>Lentilactobacillus fungorum sp. nov., isolated from spent mushroom substrates.</title>
        <authorList>
            <person name="Tohno M."/>
            <person name="Tanizawa Y."/>
            <person name="Kojima Y."/>
            <person name="Sakamoto M."/>
            <person name="Ohkuma M."/>
            <person name="Kobayashi H."/>
        </authorList>
    </citation>
    <scope>NUCLEOTIDE SEQUENCE [LARGE SCALE GENOMIC DNA]</scope>
    <source>
        <strain evidence="2 3">YK48G</strain>
    </source>
</reference>
<comment type="caution">
    <text evidence="2">The sequence shown here is derived from an EMBL/GenBank/DDBJ whole genome shotgun (WGS) entry which is preliminary data.</text>
</comment>
<dbReference type="InterPro" id="IPR024975">
    <property type="entry name" value="NOV_C"/>
</dbReference>
<organism evidence="2 3">
    <name type="scientific">Lentilactobacillus fungorum</name>
    <dbReference type="NCBI Taxonomy" id="2201250"/>
    <lineage>
        <taxon>Bacteria</taxon>
        <taxon>Bacillati</taxon>
        <taxon>Bacillota</taxon>
        <taxon>Bacilli</taxon>
        <taxon>Lactobacillales</taxon>
        <taxon>Lactobacillaceae</taxon>
        <taxon>Lentilactobacillus</taxon>
    </lineage>
</organism>
<gene>
    <name evidence="2" type="ORF">YK48G_13410</name>
</gene>
<accession>A0ABQ3W0W5</accession>